<keyword evidence="2 5" id="KW-0238">DNA-binding</keyword>
<keyword evidence="6" id="KW-1185">Reference proteome</keyword>
<dbReference type="Gene3D" id="1.10.10.10">
    <property type="entry name" value="Winged helix-like DNA-binding domain superfamily/Winged helix DNA-binding domain"/>
    <property type="match status" value="1"/>
</dbReference>
<dbReference type="SMART" id="SM00345">
    <property type="entry name" value="HTH_GNTR"/>
    <property type="match status" value="1"/>
</dbReference>
<feature type="domain" description="HTH gntR-type" evidence="4">
    <location>
        <begin position="32"/>
        <end position="102"/>
    </location>
</feature>
<organism evidence="5 6">
    <name type="scientific">Hydrogenophaga laconesensis</name>
    <dbReference type="NCBI Taxonomy" id="1805971"/>
    <lineage>
        <taxon>Bacteria</taxon>
        <taxon>Pseudomonadati</taxon>
        <taxon>Pseudomonadota</taxon>
        <taxon>Betaproteobacteria</taxon>
        <taxon>Burkholderiales</taxon>
        <taxon>Comamonadaceae</taxon>
        <taxon>Hydrogenophaga</taxon>
    </lineage>
</organism>
<dbReference type="Pfam" id="PF07729">
    <property type="entry name" value="FCD"/>
    <property type="match status" value="1"/>
</dbReference>
<dbReference type="InterPro" id="IPR008920">
    <property type="entry name" value="TF_FadR/GntR_C"/>
</dbReference>
<evidence type="ECO:0000313" key="5">
    <source>
        <dbReference type="EMBL" id="MDR7097462.1"/>
    </source>
</evidence>
<dbReference type="EMBL" id="JAVDWE010000026">
    <property type="protein sequence ID" value="MDR7097462.1"/>
    <property type="molecule type" value="Genomic_DNA"/>
</dbReference>
<gene>
    <name evidence="5" type="ORF">J2X09_005238</name>
</gene>
<protein>
    <submittedName>
        <fullName evidence="5">DNA-binding FadR family transcriptional regulator</fullName>
    </submittedName>
</protein>
<dbReference type="RefSeq" id="WP_204735820.1">
    <property type="nucleotide sequence ID" value="NZ_JAVDWE010000026.1"/>
</dbReference>
<dbReference type="PANTHER" id="PTHR43537:SF5">
    <property type="entry name" value="UXU OPERON TRANSCRIPTIONAL REGULATOR"/>
    <property type="match status" value="1"/>
</dbReference>
<accession>A0ABU1VJ52</accession>
<reference evidence="5 6" key="1">
    <citation type="submission" date="2023-07" db="EMBL/GenBank/DDBJ databases">
        <title>Sorghum-associated microbial communities from plants grown in Nebraska, USA.</title>
        <authorList>
            <person name="Schachtman D."/>
        </authorList>
    </citation>
    <scope>NUCLEOTIDE SEQUENCE [LARGE SCALE GENOMIC DNA]</scope>
    <source>
        <strain evidence="5 6">BE240</strain>
    </source>
</reference>
<dbReference type="PRINTS" id="PR00035">
    <property type="entry name" value="HTHGNTR"/>
</dbReference>
<dbReference type="Gene3D" id="1.20.120.530">
    <property type="entry name" value="GntR ligand-binding domain-like"/>
    <property type="match status" value="1"/>
</dbReference>
<evidence type="ECO:0000256" key="1">
    <source>
        <dbReference type="ARBA" id="ARBA00023015"/>
    </source>
</evidence>
<keyword evidence="1" id="KW-0805">Transcription regulation</keyword>
<dbReference type="InterPro" id="IPR036390">
    <property type="entry name" value="WH_DNA-bd_sf"/>
</dbReference>
<evidence type="ECO:0000259" key="4">
    <source>
        <dbReference type="PROSITE" id="PS50949"/>
    </source>
</evidence>
<sequence>MTVAGPTYLLTKWTFMKREPDPGVAFEPVVTQRAFEQVCNQIRKLLATGSLKTGDKLPAERALAESLEVSRGVVREALRTLEIAGLIELRKGVTGGAFVASGQSKLLSQAFQDMLYLGNISLSELTEARLKFLNIAIELACDRATESDFEALEDNIARTEAAYQRERTDFGLGGERARLAQEFYHLLSRATGNEVIVMTVDAITKMLLKLVNSASRTPLQLIQSRRRFLKHLRARDAAKASKEMSTFLLAVHQYILSSDTQSDVVVEDLPLAASAEKAPAVAKVARKSTTRAKPLA</sequence>
<name>A0ABU1VJ52_9BURK</name>
<evidence type="ECO:0000313" key="6">
    <source>
        <dbReference type="Proteomes" id="UP001265550"/>
    </source>
</evidence>
<dbReference type="CDD" id="cd07377">
    <property type="entry name" value="WHTH_GntR"/>
    <property type="match status" value="1"/>
</dbReference>
<comment type="caution">
    <text evidence="5">The sequence shown here is derived from an EMBL/GenBank/DDBJ whole genome shotgun (WGS) entry which is preliminary data.</text>
</comment>
<dbReference type="SUPFAM" id="SSF48008">
    <property type="entry name" value="GntR ligand-binding domain-like"/>
    <property type="match status" value="1"/>
</dbReference>
<dbReference type="GO" id="GO:0003677">
    <property type="term" value="F:DNA binding"/>
    <property type="evidence" value="ECO:0007669"/>
    <property type="project" value="UniProtKB-KW"/>
</dbReference>
<dbReference type="SUPFAM" id="SSF46785">
    <property type="entry name" value="Winged helix' DNA-binding domain"/>
    <property type="match status" value="1"/>
</dbReference>
<keyword evidence="3" id="KW-0804">Transcription</keyword>
<dbReference type="InterPro" id="IPR000524">
    <property type="entry name" value="Tscrpt_reg_HTH_GntR"/>
</dbReference>
<proteinExistence type="predicted"/>
<evidence type="ECO:0000256" key="3">
    <source>
        <dbReference type="ARBA" id="ARBA00023163"/>
    </source>
</evidence>
<evidence type="ECO:0000256" key="2">
    <source>
        <dbReference type="ARBA" id="ARBA00023125"/>
    </source>
</evidence>
<dbReference type="Pfam" id="PF00392">
    <property type="entry name" value="GntR"/>
    <property type="match status" value="1"/>
</dbReference>
<dbReference type="InterPro" id="IPR011711">
    <property type="entry name" value="GntR_C"/>
</dbReference>
<dbReference type="PROSITE" id="PS50949">
    <property type="entry name" value="HTH_GNTR"/>
    <property type="match status" value="1"/>
</dbReference>
<dbReference type="Proteomes" id="UP001265550">
    <property type="component" value="Unassembled WGS sequence"/>
</dbReference>
<dbReference type="SMART" id="SM00895">
    <property type="entry name" value="FCD"/>
    <property type="match status" value="1"/>
</dbReference>
<dbReference type="InterPro" id="IPR036388">
    <property type="entry name" value="WH-like_DNA-bd_sf"/>
</dbReference>
<dbReference type="PANTHER" id="PTHR43537">
    <property type="entry name" value="TRANSCRIPTIONAL REGULATOR, GNTR FAMILY"/>
    <property type="match status" value="1"/>
</dbReference>